<evidence type="ECO:0000256" key="1">
    <source>
        <dbReference type="ARBA" id="ARBA00022679"/>
    </source>
</evidence>
<keyword evidence="3 6" id="KW-0418">Kinase</keyword>
<dbReference type="GO" id="GO:0004674">
    <property type="term" value="F:protein serine/threonine kinase activity"/>
    <property type="evidence" value="ECO:0007669"/>
    <property type="project" value="TreeGrafter"/>
</dbReference>
<keyword evidence="4" id="KW-0067">ATP-binding</keyword>
<evidence type="ECO:0000313" key="7">
    <source>
        <dbReference type="Proteomes" id="UP000235371"/>
    </source>
</evidence>
<dbReference type="InterPro" id="IPR000719">
    <property type="entry name" value="Prot_kinase_dom"/>
</dbReference>
<evidence type="ECO:0000256" key="4">
    <source>
        <dbReference type="ARBA" id="ARBA00022840"/>
    </source>
</evidence>
<dbReference type="OrthoDB" id="1668230at2759"/>
<gene>
    <name evidence="6" type="ORF">K444DRAFT_545690</name>
</gene>
<proteinExistence type="predicted"/>
<dbReference type="Gene3D" id="1.10.510.10">
    <property type="entry name" value="Transferase(Phosphotransferase) domain 1"/>
    <property type="match status" value="1"/>
</dbReference>
<reference evidence="6 7" key="1">
    <citation type="submission" date="2016-04" db="EMBL/GenBank/DDBJ databases">
        <title>A degradative enzymes factory behind the ericoid mycorrhizal symbiosis.</title>
        <authorList>
            <consortium name="DOE Joint Genome Institute"/>
            <person name="Martino E."/>
            <person name="Morin E."/>
            <person name="Grelet G."/>
            <person name="Kuo A."/>
            <person name="Kohler A."/>
            <person name="Daghino S."/>
            <person name="Barry K."/>
            <person name="Choi C."/>
            <person name="Cichocki N."/>
            <person name="Clum A."/>
            <person name="Copeland A."/>
            <person name="Hainaut M."/>
            <person name="Haridas S."/>
            <person name="Labutti K."/>
            <person name="Lindquist E."/>
            <person name="Lipzen A."/>
            <person name="Khouja H.-R."/>
            <person name="Murat C."/>
            <person name="Ohm R."/>
            <person name="Olson A."/>
            <person name="Spatafora J."/>
            <person name="Veneault-Fourrey C."/>
            <person name="Henrissat B."/>
            <person name="Grigoriev I."/>
            <person name="Martin F."/>
            <person name="Perotto S."/>
        </authorList>
    </citation>
    <scope>NUCLEOTIDE SEQUENCE [LARGE SCALE GENOMIC DNA]</scope>
    <source>
        <strain evidence="6 7">E</strain>
    </source>
</reference>
<dbReference type="GeneID" id="36584233"/>
<dbReference type="RefSeq" id="XP_024728485.1">
    <property type="nucleotide sequence ID" value="XM_024876154.1"/>
</dbReference>
<evidence type="ECO:0000256" key="2">
    <source>
        <dbReference type="ARBA" id="ARBA00022741"/>
    </source>
</evidence>
<name>A0A2J6SLD1_9HELO</name>
<dbReference type="PROSITE" id="PS50011">
    <property type="entry name" value="PROTEIN_KINASE_DOM"/>
    <property type="match status" value="1"/>
</dbReference>
<dbReference type="GO" id="GO:0005524">
    <property type="term" value="F:ATP binding"/>
    <property type="evidence" value="ECO:0007669"/>
    <property type="project" value="UniProtKB-KW"/>
</dbReference>
<sequence>GASSVVYRTSPEQVVKCCRPGTLGEIEHERDILERLGEHPLIIKKFEREDAGQLILQYHPRELRDLLLSGTHIHLEKWALQITEALAHVHAHDIIYRNFNLSNIRIQTSQDIVLCDFAGSSLVGHTQMGVRAEVRFCRLPYHSMATVQDDLFSLGSVLYELSTGSVPYATRKDKDVVRLYGIKKFPPVCNLPIGKIITKYWNESYQSANEVLLDLV</sequence>
<dbReference type="AlphaFoldDB" id="A0A2J6SLD1"/>
<dbReference type="PANTHER" id="PTHR44329:SF288">
    <property type="entry name" value="MITOGEN-ACTIVATED PROTEIN KINASE KINASE KINASE 20"/>
    <property type="match status" value="1"/>
</dbReference>
<dbReference type="STRING" id="1095630.A0A2J6SLD1"/>
<dbReference type="InterPro" id="IPR011009">
    <property type="entry name" value="Kinase-like_dom_sf"/>
</dbReference>
<evidence type="ECO:0000256" key="3">
    <source>
        <dbReference type="ARBA" id="ARBA00022777"/>
    </source>
</evidence>
<evidence type="ECO:0000313" key="6">
    <source>
        <dbReference type="EMBL" id="PMD51581.1"/>
    </source>
</evidence>
<feature type="domain" description="Protein kinase" evidence="5">
    <location>
        <begin position="1"/>
        <end position="216"/>
    </location>
</feature>
<organism evidence="6 7">
    <name type="scientific">Hyaloscypha bicolor E</name>
    <dbReference type="NCBI Taxonomy" id="1095630"/>
    <lineage>
        <taxon>Eukaryota</taxon>
        <taxon>Fungi</taxon>
        <taxon>Dikarya</taxon>
        <taxon>Ascomycota</taxon>
        <taxon>Pezizomycotina</taxon>
        <taxon>Leotiomycetes</taxon>
        <taxon>Helotiales</taxon>
        <taxon>Hyaloscyphaceae</taxon>
        <taxon>Hyaloscypha</taxon>
        <taxon>Hyaloscypha bicolor</taxon>
    </lineage>
</organism>
<keyword evidence="1" id="KW-0808">Transferase</keyword>
<dbReference type="InParanoid" id="A0A2J6SLD1"/>
<dbReference type="InterPro" id="IPR051681">
    <property type="entry name" value="Ser/Thr_Kinases-Pseudokinases"/>
</dbReference>
<dbReference type="Pfam" id="PF00069">
    <property type="entry name" value="Pkinase"/>
    <property type="match status" value="1"/>
</dbReference>
<evidence type="ECO:0000259" key="5">
    <source>
        <dbReference type="PROSITE" id="PS50011"/>
    </source>
</evidence>
<dbReference type="EMBL" id="KZ613912">
    <property type="protein sequence ID" value="PMD51581.1"/>
    <property type="molecule type" value="Genomic_DNA"/>
</dbReference>
<protein>
    <submittedName>
        <fullName evidence="6">Kinase-like protein</fullName>
    </submittedName>
</protein>
<feature type="non-terminal residue" evidence="6">
    <location>
        <position position="1"/>
    </location>
</feature>
<dbReference type="PANTHER" id="PTHR44329">
    <property type="entry name" value="SERINE/THREONINE-PROTEIN KINASE TNNI3K-RELATED"/>
    <property type="match status" value="1"/>
</dbReference>
<keyword evidence="7" id="KW-1185">Reference proteome</keyword>
<dbReference type="SUPFAM" id="SSF56112">
    <property type="entry name" value="Protein kinase-like (PK-like)"/>
    <property type="match status" value="1"/>
</dbReference>
<keyword evidence="2" id="KW-0547">Nucleotide-binding</keyword>
<dbReference type="Proteomes" id="UP000235371">
    <property type="component" value="Unassembled WGS sequence"/>
</dbReference>
<accession>A0A2J6SLD1</accession>